<dbReference type="RefSeq" id="WP_343048539.1">
    <property type="nucleotide sequence ID" value="NZ_JACCFW010000001.1"/>
</dbReference>
<accession>A0A853DNB7</accession>
<evidence type="ECO:0000256" key="1">
    <source>
        <dbReference type="SAM" id="MobiDB-lite"/>
    </source>
</evidence>
<dbReference type="Proteomes" id="UP000571817">
    <property type="component" value="Unassembled WGS sequence"/>
</dbReference>
<feature type="region of interest" description="Disordered" evidence="1">
    <location>
        <begin position="1"/>
        <end position="20"/>
    </location>
</feature>
<dbReference type="EMBL" id="JACCFW010000001">
    <property type="protein sequence ID" value="NYJ75635.1"/>
    <property type="molecule type" value="Genomic_DNA"/>
</dbReference>
<evidence type="ECO:0000313" key="2">
    <source>
        <dbReference type="EMBL" id="NYJ75635.1"/>
    </source>
</evidence>
<gene>
    <name evidence="2" type="ORF">HNR15_002598</name>
</gene>
<keyword evidence="3" id="KW-1185">Reference proteome</keyword>
<evidence type="ECO:0000313" key="3">
    <source>
        <dbReference type="Proteomes" id="UP000571817"/>
    </source>
</evidence>
<name>A0A853DNB7_9MICO</name>
<dbReference type="AlphaFoldDB" id="A0A853DNB7"/>
<organism evidence="2 3">
    <name type="scientific">Allobranchiibius huperziae</name>
    <dbReference type="NCBI Taxonomy" id="1874116"/>
    <lineage>
        <taxon>Bacteria</taxon>
        <taxon>Bacillati</taxon>
        <taxon>Actinomycetota</taxon>
        <taxon>Actinomycetes</taxon>
        <taxon>Micrococcales</taxon>
        <taxon>Dermacoccaceae</taxon>
        <taxon>Allobranchiibius</taxon>
    </lineage>
</organism>
<protein>
    <submittedName>
        <fullName evidence="2">Uncharacterized protein</fullName>
    </submittedName>
</protein>
<reference evidence="2 3" key="1">
    <citation type="submission" date="2020-07" db="EMBL/GenBank/DDBJ databases">
        <title>Sequencing the genomes of 1000 actinobacteria strains.</title>
        <authorList>
            <person name="Klenk H.-P."/>
        </authorList>
    </citation>
    <scope>NUCLEOTIDE SEQUENCE [LARGE SCALE GENOMIC DNA]</scope>
    <source>
        <strain evidence="2 3">DSM 29531</strain>
    </source>
</reference>
<proteinExistence type="predicted"/>
<comment type="caution">
    <text evidence="2">The sequence shown here is derived from an EMBL/GenBank/DDBJ whole genome shotgun (WGS) entry which is preliminary data.</text>
</comment>
<sequence>MPPNEPLPVFGTAEQPGPKGTAAVAVEPEEDEELEELEGAALELPEPLLLPQAVSAMAPIAVTAAAEVMERVFMWISW</sequence>